<evidence type="ECO:0000256" key="2">
    <source>
        <dbReference type="ARBA" id="ARBA00022723"/>
    </source>
</evidence>
<dbReference type="FunFam" id="3.40.50.300:FF:001278">
    <property type="entry name" value="Iron-sulfur cluster carrier protein"/>
    <property type="match status" value="1"/>
</dbReference>
<name>A0A8T0D5Z3_9TREM</name>
<dbReference type="InterPro" id="IPR019591">
    <property type="entry name" value="Mrp/NBP35_ATP-bd"/>
</dbReference>
<accession>A0A8T0D5Z3</accession>
<dbReference type="EMBL" id="JTDF01012866">
    <property type="protein sequence ID" value="KAF8563269.1"/>
    <property type="molecule type" value="Genomic_DNA"/>
</dbReference>
<gene>
    <name evidence="8" type="ORF">P879_08822</name>
</gene>
<evidence type="ECO:0000256" key="4">
    <source>
        <dbReference type="ARBA" id="ARBA00022840"/>
    </source>
</evidence>
<evidence type="ECO:0000256" key="6">
    <source>
        <dbReference type="ARBA" id="ARBA00023014"/>
    </source>
</evidence>
<dbReference type="GO" id="GO:0046872">
    <property type="term" value="F:metal ion binding"/>
    <property type="evidence" value="ECO:0007669"/>
    <property type="project" value="UniProtKB-KW"/>
</dbReference>
<keyword evidence="3" id="KW-0547">Nucleotide-binding</keyword>
<sequence length="309" mass="33277">MALLQNIVVGTATKLLALTSQRTMATSKLPLPEVQNVLLVSSAKGGVGKSTVAVNIALALKNQLQTEPIGLLDVDIYGPSIPRMMGLEGLQPEIDSKKRILPLVSYGVKCMSMGLLIDQKSAVVWRGLMVMSAVQQLLRQVSWGPLHTLVVDTPPGTGDVQLSLCQNIPIQGVLIVTTPQAVAVADTRRGIEMLNKLKVPIHGIVENMTGYVCPACGHHSPLFSYQETGTGRNHSTSTSGGQHLSEDTGLPVLERIPIDPLLIQTSDSGKPLVIAHPQCEVAQIYQRLAKKVIDLQIKREEENAAKKSR</sequence>
<dbReference type="PANTHER" id="PTHR42961:SF2">
    <property type="entry name" value="IRON-SULFUR PROTEIN NUBPL"/>
    <property type="match status" value="1"/>
</dbReference>
<organism evidence="8 9">
    <name type="scientific">Paragonimus westermani</name>
    <dbReference type="NCBI Taxonomy" id="34504"/>
    <lineage>
        <taxon>Eukaryota</taxon>
        <taxon>Metazoa</taxon>
        <taxon>Spiralia</taxon>
        <taxon>Lophotrochozoa</taxon>
        <taxon>Platyhelminthes</taxon>
        <taxon>Trematoda</taxon>
        <taxon>Digenea</taxon>
        <taxon>Plagiorchiida</taxon>
        <taxon>Troglotremata</taxon>
        <taxon>Troglotrematidae</taxon>
        <taxon>Paragonimus</taxon>
    </lineage>
</organism>
<dbReference type="GO" id="GO:0051539">
    <property type="term" value="F:4 iron, 4 sulfur cluster binding"/>
    <property type="evidence" value="ECO:0007669"/>
    <property type="project" value="UniProtKB-KW"/>
</dbReference>
<keyword evidence="5" id="KW-0408">Iron</keyword>
<keyword evidence="4" id="KW-0067">ATP-binding</keyword>
<dbReference type="HAMAP" id="MF_02040">
    <property type="entry name" value="Mrp_NBP35"/>
    <property type="match status" value="1"/>
</dbReference>
<evidence type="ECO:0000256" key="7">
    <source>
        <dbReference type="ARBA" id="ARBA00024036"/>
    </source>
</evidence>
<evidence type="ECO:0000313" key="8">
    <source>
        <dbReference type="EMBL" id="KAF8563269.1"/>
    </source>
</evidence>
<evidence type="ECO:0000256" key="1">
    <source>
        <dbReference type="ARBA" id="ARBA00022485"/>
    </source>
</evidence>
<evidence type="ECO:0000256" key="3">
    <source>
        <dbReference type="ARBA" id="ARBA00022741"/>
    </source>
</evidence>
<comment type="similarity">
    <text evidence="7">Belongs to the Mrp/NBP35 ATP-binding proteins family.</text>
</comment>
<dbReference type="InterPro" id="IPR033756">
    <property type="entry name" value="YlxH/NBP35"/>
</dbReference>
<dbReference type="Pfam" id="PF10609">
    <property type="entry name" value="ParA"/>
    <property type="match status" value="1"/>
</dbReference>
<dbReference type="GO" id="GO:0016226">
    <property type="term" value="P:iron-sulfur cluster assembly"/>
    <property type="evidence" value="ECO:0007669"/>
    <property type="project" value="InterPro"/>
</dbReference>
<dbReference type="InterPro" id="IPR027417">
    <property type="entry name" value="P-loop_NTPase"/>
</dbReference>
<keyword evidence="1" id="KW-0004">4Fe-4S</keyword>
<dbReference type="InterPro" id="IPR044304">
    <property type="entry name" value="NUBPL-like"/>
</dbReference>
<dbReference type="GO" id="GO:0005524">
    <property type="term" value="F:ATP binding"/>
    <property type="evidence" value="ECO:0007669"/>
    <property type="project" value="UniProtKB-KW"/>
</dbReference>
<evidence type="ECO:0008006" key="10">
    <source>
        <dbReference type="Google" id="ProtNLM"/>
    </source>
</evidence>
<keyword evidence="9" id="KW-1185">Reference proteome</keyword>
<dbReference type="GO" id="GO:0140663">
    <property type="term" value="F:ATP-dependent FeS chaperone activity"/>
    <property type="evidence" value="ECO:0007669"/>
    <property type="project" value="InterPro"/>
</dbReference>
<dbReference type="CDD" id="cd02037">
    <property type="entry name" value="Mrp_NBP35"/>
    <property type="match status" value="1"/>
</dbReference>
<keyword evidence="6" id="KW-0411">Iron-sulfur</keyword>
<dbReference type="Gene3D" id="3.40.50.300">
    <property type="entry name" value="P-loop containing nucleotide triphosphate hydrolases"/>
    <property type="match status" value="1"/>
</dbReference>
<dbReference type="GO" id="GO:0032981">
    <property type="term" value="P:mitochondrial respiratory chain complex I assembly"/>
    <property type="evidence" value="ECO:0007669"/>
    <property type="project" value="TreeGrafter"/>
</dbReference>
<dbReference type="SUPFAM" id="SSF52540">
    <property type="entry name" value="P-loop containing nucleoside triphosphate hydrolases"/>
    <property type="match status" value="1"/>
</dbReference>
<dbReference type="Proteomes" id="UP000699462">
    <property type="component" value="Unassembled WGS sequence"/>
</dbReference>
<dbReference type="OrthoDB" id="1741334at2759"/>
<evidence type="ECO:0000256" key="5">
    <source>
        <dbReference type="ARBA" id="ARBA00023004"/>
    </source>
</evidence>
<comment type="caution">
    <text evidence="8">The sequence shown here is derived from an EMBL/GenBank/DDBJ whole genome shotgun (WGS) entry which is preliminary data.</text>
</comment>
<evidence type="ECO:0000313" key="9">
    <source>
        <dbReference type="Proteomes" id="UP000699462"/>
    </source>
</evidence>
<reference evidence="8 9" key="1">
    <citation type="submission" date="2019-07" db="EMBL/GenBank/DDBJ databases">
        <title>Annotation for the trematode Paragonimus westermani.</title>
        <authorList>
            <person name="Choi Y.-J."/>
        </authorList>
    </citation>
    <scope>NUCLEOTIDE SEQUENCE [LARGE SCALE GENOMIC DNA]</scope>
    <source>
        <strain evidence="8">180907_Pwestermani</strain>
    </source>
</reference>
<dbReference type="PANTHER" id="PTHR42961">
    <property type="entry name" value="IRON-SULFUR PROTEIN NUBPL"/>
    <property type="match status" value="1"/>
</dbReference>
<proteinExistence type="inferred from homology"/>
<keyword evidence="2" id="KW-0479">Metal-binding</keyword>
<dbReference type="AlphaFoldDB" id="A0A8T0D5Z3"/>
<protein>
    <recommendedName>
        <fullName evidence="10">ATP-binding protein involved in chromosome partitioning</fullName>
    </recommendedName>
</protein>
<dbReference type="GO" id="GO:0005739">
    <property type="term" value="C:mitochondrion"/>
    <property type="evidence" value="ECO:0007669"/>
    <property type="project" value="TreeGrafter"/>
</dbReference>